<accession>A0A4P7LBX2</accession>
<organism evidence="9 10">
    <name type="scientific">Cupriavidus oxalaticus</name>
    <dbReference type="NCBI Taxonomy" id="96344"/>
    <lineage>
        <taxon>Bacteria</taxon>
        <taxon>Pseudomonadati</taxon>
        <taxon>Pseudomonadota</taxon>
        <taxon>Betaproteobacteria</taxon>
        <taxon>Burkholderiales</taxon>
        <taxon>Burkholderiaceae</taxon>
        <taxon>Cupriavidus</taxon>
    </lineage>
</organism>
<evidence type="ECO:0000259" key="8">
    <source>
        <dbReference type="PROSITE" id="PS51007"/>
    </source>
</evidence>
<proteinExistence type="predicted"/>
<keyword evidence="3 6" id="KW-0479">Metal-binding</keyword>
<dbReference type="SUPFAM" id="SSF46626">
    <property type="entry name" value="Cytochrome c"/>
    <property type="match status" value="1"/>
</dbReference>
<keyword evidence="4" id="KW-0249">Electron transport</keyword>
<dbReference type="OrthoDB" id="9814063at2"/>
<dbReference type="InterPro" id="IPR036909">
    <property type="entry name" value="Cyt_c-like_dom_sf"/>
</dbReference>
<sequence>MKHPVHLTAHLPARLPALLAAAACVLSFGAAVPGVAHASQQLASSKACLSCHGVDKKLIGPAFKDVKAKYAGKKDGQPHMVQSILKGSNGQWGAMPMPANAVSEAEANTLAKWILSL</sequence>
<keyword evidence="7" id="KW-0732">Signal</keyword>
<dbReference type="EMBL" id="CP038634">
    <property type="protein sequence ID" value="QBY50523.1"/>
    <property type="molecule type" value="Genomic_DNA"/>
</dbReference>
<evidence type="ECO:0000256" key="2">
    <source>
        <dbReference type="ARBA" id="ARBA00022617"/>
    </source>
</evidence>
<keyword evidence="1" id="KW-0813">Transport</keyword>
<feature type="signal peptide" evidence="7">
    <location>
        <begin position="1"/>
        <end position="38"/>
    </location>
</feature>
<dbReference type="AlphaFoldDB" id="A0A4P7LBX2"/>
<protein>
    <submittedName>
        <fullName evidence="9">C-type cytochrome</fullName>
    </submittedName>
</protein>
<dbReference type="Pfam" id="PF00034">
    <property type="entry name" value="Cytochrom_C"/>
    <property type="match status" value="1"/>
</dbReference>
<feature type="domain" description="Cytochrome c" evidence="8">
    <location>
        <begin position="29"/>
        <end position="117"/>
    </location>
</feature>
<evidence type="ECO:0000256" key="4">
    <source>
        <dbReference type="ARBA" id="ARBA00022982"/>
    </source>
</evidence>
<dbReference type="GO" id="GO:0005506">
    <property type="term" value="F:iron ion binding"/>
    <property type="evidence" value="ECO:0007669"/>
    <property type="project" value="InterPro"/>
</dbReference>
<dbReference type="STRING" id="1349762.GCA_001592245_00845"/>
<dbReference type="Gene3D" id="1.10.760.10">
    <property type="entry name" value="Cytochrome c-like domain"/>
    <property type="match status" value="1"/>
</dbReference>
<gene>
    <name evidence="9" type="ORF">E0W60_04840</name>
</gene>
<evidence type="ECO:0000256" key="7">
    <source>
        <dbReference type="SAM" id="SignalP"/>
    </source>
</evidence>
<evidence type="ECO:0000256" key="3">
    <source>
        <dbReference type="ARBA" id="ARBA00022723"/>
    </source>
</evidence>
<dbReference type="Proteomes" id="UP000295294">
    <property type="component" value="Chromosome 1"/>
</dbReference>
<reference evidence="9 10" key="1">
    <citation type="submission" date="2019-03" db="EMBL/GenBank/DDBJ databases">
        <title>Efficiently degradation of phenoxyalkanoic acid herbicides by Cupriavidus oxalaticus strain X32.</title>
        <authorList>
            <person name="Sheng X."/>
        </authorList>
    </citation>
    <scope>NUCLEOTIDE SEQUENCE [LARGE SCALE GENOMIC DNA]</scope>
    <source>
        <strain evidence="9 10">X32</strain>
    </source>
</reference>
<dbReference type="RefSeq" id="WP_133095922.1">
    <property type="nucleotide sequence ID" value="NZ_CP038634.1"/>
</dbReference>
<keyword evidence="5 6" id="KW-0408">Iron</keyword>
<evidence type="ECO:0000256" key="1">
    <source>
        <dbReference type="ARBA" id="ARBA00022448"/>
    </source>
</evidence>
<dbReference type="GO" id="GO:0009055">
    <property type="term" value="F:electron transfer activity"/>
    <property type="evidence" value="ECO:0007669"/>
    <property type="project" value="InterPro"/>
</dbReference>
<comment type="PTM">
    <text evidence="6">Binds 1 heme c group covalently per subunit.</text>
</comment>
<dbReference type="KEGG" id="cox:E0W60_04840"/>
<feature type="binding site" description="covalent" evidence="6">
    <location>
        <position position="52"/>
    </location>
    <ligand>
        <name>heme c</name>
        <dbReference type="ChEBI" id="CHEBI:61717"/>
    </ligand>
</feature>
<evidence type="ECO:0000256" key="6">
    <source>
        <dbReference type="PIRSR" id="PIRSR602324-1"/>
    </source>
</evidence>
<name>A0A4P7LBX2_9BURK</name>
<evidence type="ECO:0000256" key="5">
    <source>
        <dbReference type="ARBA" id="ARBA00023004"/>
    </source>
</evidence>
<dbReference type="InterPro" id="IPR009056">
    <property type="entry name" value="Cyt_c-like_dom"/>
</dbReference>
<evidence type="ECO:0000313" key="10">
    <source>
        <dbReference type="Proteomes" id="UP000295294"/>
    </source>
</evidence>
<feature type="binding site" description="covalent" evidence="6">
    <location>
        <position position="97"/>
    </location>
    <ligand>
        <name>heme c</name>
        <dbReference type="ChEBI" id="CHEBI:61717"/>
    </ligand>
</feature>
<feature type="chain" id="PRO_5020775808" evidence="7">
    <location>
        <begin position="39"/>
        <end position="117"/>
    </location>
</feature>
<evidence type="ECO:0000313" key="9">
    <source>
        <dbReference type="EMBL" id="QBY50523.1"/>
    </source>
</evidence>
<dbReference type="PROSITE" id="PS51007">
    <property type="entry name" value="CYTC"/>
    <property type="match status" value="1"/>
</dbReference>
<dbReference type="InterPro" id="IPR002324">
    <property type="entry name" value="Cyt_c_ID"/>
</dbReference>
<feature type="binding site" description="covalent" evidence="6">
    <location>
        <position position="48"/>
    </location>
    <ligand>
        <name>heme c</name>
        <dbReference type="ChEBI" id="CHEBI:61717"/>
    </ligand>
</feature>
<dbReference type="GO" id="GO:0020037">
    <property type="term" value="F:heme binding"/>
    <property type="evidence" value="ECO:0007669"/>
    <property type="project" value="InterPro"/>
</dbReference>
<keyword evidence="2 6" id="KW-0349">Heme</keyword>
<dbReference type="PRINTS" id="PR00606">
    <property type="entry name" value="CYTCHROMECID"/>
</dbReference>